<dbReference type="InterPro" id="IPR005662">
    <property type="entry name" value="GTPase_Era-like"/>
</dbReference>
<evidence type="ECO:0000313" key="12">
    <source>
        <dbReference type="Proteomes" id="UP001500301"/>
    </source>
</evidence>
<comment type="similarity">
    <text evidence="1 4 6 7">Belongs to the TRAFAC class TrmE-Era-EngA-EngB-Septin-like GTPase superfamily. Era GTPase family.</text>
</comment>
<evidence type="ECO:0000256" key="6">
    <source>
        <dbReference type="PROSITE-ProRule" id="PRU01050"/>
    </source>
</evidence>
<dbReference type="PANTHER" id="PTHR42698:SF1">
    <property type="entry name" value="GTPASE ERA, MITOCHONDRIAL"/>
    <property type="match status" value="1"/>
</dbReference>
<dbReference type="Proteomes" id="UP001500301">
    <property type="component" value="Unassembled WGS sequence"/>
</dbReference>
<feature type="region of interest" description="G2" evidence="6">
    <location>
        <begin position="99"/>
        <end position="103"/>
    </location>
</feature>
<evidence type="ECO:0000259" key="9">
    <source>
        <dbReference type="PROSITE" id="PS50823"/>
    </source>
</evidence>
<keyword evidence="4" id="KW-0963">Cytoplasm</keyword>
<dbReference type="PANTHER" id="PTHR42698">
    <property type="entry name" value="GTPASE ERA"/>
    <property type="match status" value="1"/>
</dbReference>
<protein>
    <recommendedName>
        <fullName evidence="2 4">GTPase Era</fullName>
    </recommendedName>
</protein>
<dbReference type="PROSITE" id="PS51713">
    <property type="entry name" value="G_ERA"/>
    <property type="match status" value="1"/>
</dbReference>
<keyword evidence="4" id="KW-0472">Membrane</keyword>
<organism evidence="11 12">
    <name type="scientific">Nocardioides daeguensis</name>
    <dbReference type="NCBI Taxonomy" id="908359"/>
    <lineage>
        <taxon>Bacteria</taxon>
        <taxon>Bacillati</taxon>
        <taxon>Actinomycetota</taxon>
        <taxon>Actinomycetes</taxon>
        <taxon>Propionibacteriales</taxon>
        <taxon>Nocardioidaceae</taxon>
        <taxon>Nocardioides</taxon>
    </lineage>
</organism>
<comment type="caution">
    <text evidence="11">The sequence shown here is derived from an EMBL/GenBank/DDBJ whole genome shotgun (WGS) entry which is preliminary data.</text>
</comment>
<feature type="region of interest" description="G4" evidence="6">
    <location>
        <begin position="183"/>
        <end position="186"/>
    </location>
</feature>
<evidence type="ECO:0000256" key="5">
    <source>
        <dbReference type="PROSITE-ProRule" id="PRU00118"/>
    </source>
</evidence>
<evidence type="ECO:0000256" key="7">
    <source>
        <dbReference type="RuleBase" id="RU003761"/>
    </source>
</evidence>
<dbReference type="NCBIfam" id="NF000908">
    <property type="entry name" value="PRK00089.1"/>
    <property type="match status" value="1"/>
</dbReference>
<dbReference type="CDD" id="cd04163">
    <property type="entry name" value="Era"/>
    <property type="match status" value="1"/>
</dbReference>
<keyword evidence="4" id="KW-0699">rRNA-binding</keyword>
<dbReference type="NCBIfam" id="TIGR00436">
    <property type="entry name" value="era"/>
    <property type="match status" value="1"/>
</dbReference>
<comment type="function">
    <text evidence="4">An essential GTPase that binds both GDP and GTP, with rapid nucleotide exchange. Plays a role in 16S rRNA processing and 30S ribosomal subunit biogenesis and possibly also in cell cycle regulation and energy metabolism.</text>
</comment>
<name>A0ABP6VRD7_9ACTN</name>
<evidence type="ECO:0000313" key="11">
    <source>
        <dbReference type="EMBL" id="GAA3537603.1"/>
    </source>
</evidence>
<keyword evidence="3 4" id="KW-0547">Nucleotide-binding</keyword>
<feature type="binding site" evidence="4">
    <location>
        <begin position="183"/>
        <end position="186"/>
    </location>
    <ligand>
        <name>GTP</name>
        <dbReference type="ChEBI" id="CHEBI:37565"/>
    </ligand>
</feature>
<evidence type="ECO:0000256" key="1">
    <source>
        <dbReference type="ARBA" id="ARBA00007921"/>
    </source>
</evidence>
<feature type="domain" description="Era-type G" evidence="10">
    <location>
        <begin position="65"/>
        <end position="238"/>
    </location>
</feature>
<dbReference type="Pfam" id="PF01926">
    <property type="entry name" value="MMR_HSR1"/>
    <property type="match status" value="1"/>
</dbReference>
<dbReference type="RefSeq" id="WP_218234233.1">
    <property type="nucleotide sequence ID" value="NZ_BAABBB010000013.1"/>
</dbReference>
<evidence type="ECO:0000256" key="3">
    <source>
        <dbReference type="ARBA" id="ARBA00022741"/>
    </source>
</evidence>
<dbReference type="InterPro" id="IPR005225">
    <property type="entry name" value="Small_GTP-bd"/>
</dbReference>
<feature type="region of interest" description="Disordered" evidence="8">
    <location>
        <begin position="1"/>
        <end position="59"/>
    </location>
</feature>
<reference evidence="12" key="1">
    <citation type="journal article" date="2019" name="Int. J. Syst. Evol. Microbiol.">
        <title>The Global Catalogue of Microorganisms (GCM) 10K type strain sequencing project: providing services to taxonomists for standard genome sequencing and annotation.</title>
        <authorList>
            <consortium name="The Broad Institute Genomics Platform"/>
            <consortium name="The Broad Institute Genome Sequencing Center for Infectious Disease"/>
            <person name="Wu L."/>
            <person name="Ma J."/>
        </authorList>
    </citation>
    <scope>NUCLEOTIDE SEQUENCE [LARGE SCALE GENOMIC DNA]</scope>
    <source>
        <strain evidence="12">JCM 17460</strain>
    </source>
</reference>
<dbReference type="InterPro" id="IPR030388">
    <property type="entry name" value="G_ERA_dom"/>
</dbReference>
<keyword evidence="4" id="KW-1003">Cell membrane</keyword>
<evidence type="ECO:0000256" key="8">
    <source>
        <dbReference type="SAM" id="MobiDB-lite"/>
    </source>
</evidence>
<dbReference type="CDD" id="cd22534">
    <property type="entry name" value="KH-II_Era"/>
    <property type="match status" value="1"/>
</dbReference>
<dbReference type="EMBL" id="BAABBB010000013">
    <property type="protein sequence ID" value="GAA3537603.1"/>
    <property type="molecule type" value="Genomic_DNA"/>
</dbReference>
<dbReference type="Pfam" id="PF07650">
    <property type="entry name" value="KH_2"/>
    <property type="match status" value="1"/>
</dbReference>
<feature type="region of interest" description="G3" evidence="6">
    <location>
        <begin position="120"/>
        <end position="123"/>
    </location>
</feature>
<keyword evidence="4 5" id="KW-0694">RNA-binding</keyword>
<feature type="binding site" evidence="4">
    <location>
        <begin position="73"/>
        <end position="80"/>
    </location>
    <ligand>
        <name>GTP</name>
        <dbReference type="ChEBI" id="CHEBI:37565"/>
    </ligand>
</feature>
<keyword evidence="4" id="KW-0690">Ribosome biogenesis</keyword>
<dbReference type="InterPro" id="IPR004044">
    <property type="entry name" value="KH_dom_type_2"/>
</dbReference>
<evidence type="ECO:0000256" key="4">
    <source>
        <dbReference type="HAMAP-Rule" id="MF_00367"/>
    </source>
</evidence>
<accession>A0ABP6VRD7</accession>
<keyword evidence="4 6" id="KW-0342">GTP-binding</keyword>
<gene>
    <name evidence="4 11" type="primary">era</name>
    <name evidence="11" type="ORF">GCM10022263_26550</name>
</gene>
<evidence type="ECO:0000259" key="10">
    <source>
        <dbReference type="PROSITE" id="PS51713"/>
    </source>
</evidence>
<keyword evidence="12" id="KW-1185">Reference proteome</keyword>
<feature type="compositionally biased region" description="Acidic residues" evidence="8">
    <location>
        <begin position="19"/>
        <end position="44"/>
    </location>
</feature>
<dbReference type="PROSITE" id="PS50823">
    <property type="entry name" value="KH_TYPE_2"/>
    <property type="match status" value="1"/>
</dbReference>
<sequence>MNDQHEADQHEAEQHEAAELDELDELDELEDDEDFDEDEFDEDFGALPPPAAPVFGTGDVPDGYRSGFACFVGRPNVGKSTLTNALVGQKIVITSDKPQTTRTVVRGIVHRPDGQLVLVDTPGLHRPRTLLGERLNDLVKTTWAEVDVVAVCFPADEKIGPGDKFLVNELAKVRRTTKIAVATKTDLVTAERIGEHLLDIAELGRETGTDWAEIVPVSSVGGDQIDLLGDLLVGLMPEGPPLYPDGDLTDAPEEILAAELIREAALDGVRDELPHSIAVVVEEMGLREGRPDDKPLLDIHANLYVERDSQKGIVIGRKGARLREVGTAARKQIEALLGTPVYLDLHVKIAKDWQRDPRQLRKLGF</sequence>
<feature type="region of interest" description="G1" evidence="6">
    <location>
        <begin position="73"/>
        <end position="80"/>
    </location>
</feature>
<dbReference type="InterPro" id="IPR006073">
    <property type="entry name" value="GTP-bd"/>
</dbReference>
<dbReference type="HAMAP" id="MF_00367">
    <property type="entry name" value="GTPase_Era"/>
    <property type="match status" value="1"/>
</dbReference>
<proteinExistence type="inferred from homology"/>
<feature type="domain" description="KH type-2" evidence="9">
    <location>
        <begin position="269"/>
        <end position="351"/>
    </location>
</feature>
<feature type="binding site" evidence="4">
    <location>
        <begin position="120"/>
        <end position="124"/>
    </location>
    <ligand>
        <name>GTP</name>
        <dbReference type="ChEBI" id="CHEBI:37565"/>
    </ligand>
</feature>
<comment type="subcellular location">
    <subcellularLocation>
        <location evidence="4">Cytoplasm</location>
    </subcellularLocation>
    <subcellularLocation>
        <location evidence="4">Cell membrane</location>
        <topology evidence="4">Peripheral membrane protein</topology>
    </subcellularLocation>
</comment>
<comment type="subunit">
    <text evidence="4">Monomer.</text>
</comment>
<feature type="compositionally biased region" description="Basic and acidic residues" evidence="8">
    <location>
        <begin position="1"/>
        <end position="18"/>
    </location>
</feature>
<feature type="region of interest" description="G5" evidence="6">
    <location>
        <begin position="217"/>
        <end position="219"/>
    </location>
</feature>
<evidence type="ECO:0000256" key="2">
    <source>
        <dbReference type="ARBA" id="ARBA00020484"/>
    </source>
</evidence>
<dbReference type="NCBIfam" id="TIGR00231">
    <property type="entry name" value="small_GTP"/>
    <property type="match status" value="1"/>
</dbReference>